<evidence type="ECO:0000256" key="3">
    <source>
        <dbReference type="ARBA" id="ARBA00022679"/>
    </source>
</evidence>
<evidence type="ECO:0000313" key="10">
    <source>
        <dbReference type="EMBL" id="MBB5318604.1"/>
    </source>
</evidence>
<dbReference type="GO" id="GO:0004180">
    <property type="term" value="F:carboxypeptidase activity"/>
    <property type="evidence" value="ECO:0007669"/>
    <property type="project" value="UniProtKB-ARBA"/>
</dbReference>
<dbReference type="InterPro" id="IPR005490">
    <property type="entry name" value="LD_TPept_cat_dom"/>
</dbReference>
<comment type="caution">
    <text evidence="10">The sequence shown here is derived from an EMBL/GenBank/DDBJ whole genome shotgun (WGS) entry which is preliminary data.</text>
</comment>
<accession>A0A7W8IK88</accession>
<feature type="domain" description="L,D-transpeptidase scaffold" evidence="9">
    <location>
        <begin position="77"/>
        <end position="216"/>
    </location>
</feature>
<dbReference type="UniPathway" id="UPA00219"/>
<dbReference type="PANTHER" id="PTHR41533:SF2">
    <property type="entry name" value="BLR7131 PROTEIN"/>
    <property type="match status" value="1"/>
</dbReference>
<dbReference type="EMBL" id="JACHDY010000005">
    <property type="protein sequence ID" value="MBB5318604.1"/>
    <property type="molecule type" value="Genomic_DNA"/>
</dbReference>
<evidence type="ECO:0000256" key="1">
    <source>
        <dbReference type="ARBA" id="ARBA00004752"/>
    </source>
</evidence>
<feature type="domain" description="Peptidoglycan binding-like" evidence="7">
    <location>
        <begin position="275"/>
        <end position="308"/>
    </location>
</feature>
<evidence type="ECO:0000256" key="4">
    <source>
        <dbReference type="ARBA" id="ARBA00022960"/>
    </source>
</evidence>
<comment type="pathway">
    <text evidence="1">Cell wall biogenesis; peptidoglycan biosynthesis.</text>
</comment>
<organism evidence="10 11">
    <name type="scientific">Tunturiibacter empetritectus</name>
    <dbReference type="NCBI Taxonomy" id="3069691"/>
    <lineage>
        <taxon>Bacteria</taxon>
        <taxon>Pseudomonadati</taxon>
        <taxon>Acidobacteriota</taxon>
        <taxon>Terriglobia</taxon>
        <taxon>Terriglobales</taxon>
        <taxon>Acidobacteriaceae</taxon>
        <taxon>Tunturiibacter</taxon>
    </lineage>
</organism>
<dbReference type="InterPro" id="IPR002477">
    <property type="entry name" value="Peptidoglycan-bd-like"/>
</dbReference>
<evidence type="ECO:0000259" key="8">
    <source>
        <dbReference type="Pfam" id="PF03734"/>
    </source>
</evidence>
<dbReference type="GO" id="GO:0009252">
    <property type="term" value="P:peptidoglycan biosynthetic process"/>
    <property type="evidence" value="ECO:0007669"/>
    <property type="project" value="UniProtKB-UniPathway"/>
</dbReference>
<dbReference type="GO" id="GO:0071555">
    <property type="term" value="P:cell wall organization"/>
    <property type="evidence" value="ECO:0007669"/>
    <property type="project" value="UniProtKB-KW"/>
</dbReference>
<dbReference type="SUPFAM" id="SSF47090">
    <property type="entry name" value="PGBD-like"/>
    <property type="match status" value="1"/>
</dbReference>
<dbReference type="Gene3D" id="1.10.101.10">
    <property type="entry name" value="PGBD-like superfamily/PGBD"/>
    <property type="match status" value="1"/>
</dbReference>
<evidence type="ECO:0000259" key="7">
    <source>
        <dbReference type="Pfam" id="PF01471"/>
    </source>
</evidence>
<keyword evidence="4" id="KW-0133">Cell shape</keyword>
<dbReference type="Proteomes" id="UP000568106">
    <property type="component" value="Unassembled WGS sequence"/>
</dbReference>
<evidence type="ECO:0000256" key="6">
    <source>
        <dbReference type="ARBA" id="ARBA00023316"/>
    </source>
</evidence>
<reference evidence="10" key="1">
    <citation type="submission" date="2020-08" db="EMBL/GenBank/DDBJ databases">
        <title>Genomic Encyclopedia of Type Strains, Phase IV (KMG-V): Genome sequencing to study the core and pangenomes of soil and plant-associated prokaryotes.</title>
        <authorList>
            <person name="Whitman W."/>
        </authorList>
    </citation>
    <scope>NUCLEOTIDE SEQUENCE [LARGE SCALE GENOMIC DNA]</scope>
    <source>
        <strain evidence="10">M8UP27</strain>
    </source>
</reference>
<dbReference type="GO" id="GO:0008360">
    <property type="term" value="P:regulation of cell shape"/>
    <property type="evidence" value="ECO:0007669"/>
    <property type="project" value="UniProtKB-KW"/>
</dbReference>
<evidence type="ECO:0000256" key="5">
    <source>
        <dbReference type="ARBA" id="ARBA00022984"/>
    </source>
</evidence>
<dbReference type="SUPFAM" id="SSF141523">
    <property type="entry name" value="L,D-transpeptidase catalytic domain-like"/>
    <property type="match status" value="1"/>
</dbReference>
<dbReference type="GO" id="GO:0016740">
    <property type="term" value="F:transferase activity"/>
    <property type="evidence" value="ECO:0007669"/>
    <property type="project" value="UniProtKB-KW"/>
</dbReference>
<feature type="domain" description="L,D-TPase catalytic" evidence="8">
    <location>
        <begin position="337"/>
        <end position="502"/>
    </location>
</feature>
<evidence type="ECO:0000313" key="11">
    <source>
        <dbReference type="Proteomes" id="UP000568106"/>
    </source>
</evidence>
<dbReference type="PROSITE" id="PS51257">
    <property type="entry name" value="PROKAR_LIPOPROTEIN"/>
    <property type="match status" value="1"/>
</dbReference>
<dbReference type="Gene3D" id="2.40.440.10">
    <property type="entry name" value="L,D-transpeptidase catalytic domain-like"/>
    <property type="match status" value="1"/>
</dbReference>
<gene>
    <name evidence="10" type="ORF">HDF09_003303</name>
</gene>
<evidence type="ECO:0000259" key="9">
    <source>
        <dbReference type="Pfam" id="PF20142"/>
    </source>
</evidence>
<evidence type="ECO:0000256" key="2">
    <source>
        <dbReference type="ARBA" id="ARBA00005992"/>
    </source>
</evidence>
<dbReference type="Pfam" id="PF01471">
    <property type="entry name" value="PG_binding_1"/>
    <property type="match status" value="1"/>
</dbReference>
<protein>
    <submittedName>
        <fullName evidence="10">Murein L,D-transpeptidase YcbB/YkuD</fullName>
    </submittedName>
</protein>
<dbReference type="InterPro" id="IPR036365">
    <property type="entry name" value="PGBD-like_sf"/>
</dbReference>
<keyword evidence="5" id="KW-0573">Peptidoglycan synthesis</keyword>
<comment type="similarity">
    <text evidence="2">Belongs to the YkuD family.</text>
</comment>
<keyword evidence="3" id="KW-0808">Transferase</keyword>
<keyword evidence="11" id="KW-1185">Reference proteome</keyword>
<keyword evidence="6" id="KW-0961">Cell wall biogenesis/degradation</keyword>
<proteinExistence type="inferred from homology"/>
<dbReference type="InterPro" id="IPR036366">
    <property type="entry name" value="PGBDSf"/>
</dbReference>
<dbReference type="Pfam" id="PF20142">
    <property type="entry name" value="Scaffold"/>
    <property type="match status" value="1"/>
</dbReference>
<dbReference type="CDD" id="cd16913">
    <property type="entry name" value="YkuD_like"/>
    <property type="match status" value="1"/>
</dbReference>
<dbReference type="PANTHER" id="PTHR41533">
    <property type="entry name" value="L,D-TRANSPEPTIDASE HI_1667-RELATED"/>
    <property type="match status" value="1"/>
</dbReference>
<sequence length="587" mass="66075">MMKVSLRTACTASALTVLLLVGGCHRHRKSKSQPNTTAYADKLHEMVEKKVLPPEKVDTTKVPNLRWPNFSDYQSIVATFYDDRNYEVAWTRDGAPTDSAKSFIQAFQGAASKGLIPEDYDAPRWADRVQALNSKSEDAISLFDVAMTVNVMRYISDLRIGRVNPSHFNFEIPVQDKKYDLAEFVSDNAVDATDVPKLIAGVEPNSEEYRQTEAALAHYMDLAKQQAQSNEDPLPTVAKAVSVGGTYPAASALVMRLRLEGDLPAPGDPVPPLPMTFDSTLSDAVKHYQHRHGLTEDGKLTAQTIKSLNVPMDLRVAQLQDSLERWRWLPEPYLHARLMVNLPEFVLRGFDPDHKLDFTMRVVVGKVMGQHETPVFTHMMKYLVFRPYWSVPVDIARKELVPHIESNRGYLASKNFEVTNNKGVIQTDYTAHQVAQGAVMVREKPGPKNSLGLVKFIFPNQYDIYLHSTPAISLFEQTRRDFSHGCIRVQKPADLAAWVLQGQGDWDLDKVNEAMNSGPDNKTVSLKTPLPIVIFYLTAIVEDDNEVHFFDDIYNYDTEMQKVFSKGPPYPVKPEPIVPKTKEGETV</sequence>
<dbReference type="AlphaFoldDB" id="A0A7W8IK88"/>
<dbReference type="InterPro" id="IPR045380">
    <property type="entry name" value="LD_TPept_scaffold_dom"/>
</dbReference>
<dbReference type="Pfam" id="PF03734">
    <property type="entry name" value="YkuD"/>
    <property type="match status" value="1"/>
</dbReference>
<dbReference type="InterPro" id="IPR038063">
    <property type="entry name" value="Transpep_catalytic_dom"/>
</dbReference>
<name>A0A7W8IK88_9BACT</name>
<dbReference type="InterPro" id="IPR052905">
    <property type="entry name" value="LD-transpeptidase_YkuD-like"/>
</dbReference>